<name>A0A6C0IGI0_9ZZZZ</name>
<dbReference type="AlphaFoldDB" id="A0A6C0IGI0"/>
<evidence type="ECO:0008006" key="2">
    <source>
        <dbReference type="Google" id="ProtNLM"/>
    </source>
</evidence>
<dbReference type="EMBL" id="MN740169">
    <property type="protein sequence ID" value="QHT91760.1"/>
    <property type="molecule type" value="Genomic_DNA"/>
</dbReference>
<evidence type="ECO:0000313" key="1">
    <source>
        <dbReference type="EMBL" id="QHT91760.1"/>
    </source>
</evidence>
<accession>A0A6C0IGI0</accession>
<reference evidence="1" key="1">
    <citation type="journal article" date="2020" name="Nature">
        <title>Giant virus diversity and host interactions through global metagenomics.</title>
        <authorList>
            <person name="Schulz F."/>
            <person name="Roux S."/>
            <person name="Paez-Espino D."/>
            <person name="Jungbluth S."/>
            <person name="Walsh D.A."/>
            <person name="Denef V.J."/>
            <person name="McMahon K.D."/>
            <person name="Konstantinidis K.T."/>
            <person name="Eloe-Fadrosh E.A."/>
            <person name="Kyrpides N.C."/>
            <person name="Woyke T."/>
        </authorList>
    </citation>
    <scope>NUCLEOTIDE SEQUENCE</scope>
    <source>
        <strain evidence="1">GVMAG-M-3300023184-86</strain>
    </source>
</reference>
<organism evidence="1">
    <name type="scientific">viral metagenome</name>
    <dbReference type="NCBI Taxonomy" id="1070528"/>
    <lineage>
        <taxon>unclassified sequences</taxon>
        <taxon>metagenomes</taxon>
        <taxon>organismal metagenomes</taxon>
    </lineage>
</organism>
<dbReference type="SUPFAM" id="SSF56219">
    <property type="entry name" value="DNase I-like"/>
    <property type="match status" value="1"/>
</dbReference>
<protein>
    <recommendedName>
        <fullName evidence="2">Endonuclease/exonuclease/phosphatase domain-containing protein</fullName>
    </recommendedName>
</protein>
<dbReference type="Gene3D" id="3.60.10.10">
    <property type="entry name" value="Endonuclease/exonuclease/phosphatase"/>
    <property type="match status" value="1"/>
</dbReference>
<proteinExistence type="predicted"/>
<dbReference type="InterPro" id="IPR036691">
    <property type="entry name" value="Endo/exonu/phosph_ase_sf"/>
</dbReference>
<sequence>MLEIIQWNLENFVNIHKIITNNEAINKLKHLDLMFIQEWKQEEGLLLLNKLNAENYHFLYINIESCCIIYNSKKFILEKFVEIKLDFNIDRTLLERAYLSIHEHKTSLFASFRPLVNMNIDILHCVCFHLGAFSPEAHKNLHKTQLNQVFKKLLQEIKPKLKNGVIVSGDTNYRTQDNDLLDKLVNKNLVRKIPGEFKDVCHDSECLNYSTQSFRFLHEKNIAKQLMQKFASINIKNCSKNPNAFICKHNKVILDNRLDFIATNMVVKKNKTTIKPYPMLSDHFMITTFVEPTLRSKNKTLRSKNKTLRNKTFKNKSNK</sequence>